<dbReference type="EMBL" id="CP036287">
    <property type="protein sequence ID" value="QDU67981.1"/>
    <property type="molecule type" value="Genomic_DNA"/>
</dbReference>
<keyword evidence="8" id="KW-1185">Reference proteome</keyword>
<dbReference type="PANTHER" id="PTHR43021">
    <property type="entry name" value="NA(+)/H(+) ANTIPORTER-RELATED"/>
    <property type="match status" value="1"/>
</dbReference>
<evidence type="ECO:0000256" key="3">
    <source>
        <dbReference type="ARBA" id="ARBA00022989"/>
    </source>
</evidence>
<evidence type="ECO:0000256" key="4">
    <source>
        <dbReference type="ARBA" id="ARBA00023136"/>
    </source>
</evidence>
<feature type="transmembrane region" description="Helical" evidence="5">
    <location>
        <begin position="174"/>
        <end position="197"/>
    </location>
</feature>
<dbReference type="GO" id="GO:1902600">
    <property type="term" value="P:proton transmembrane transport"/>
    <property type="evidence" value="ECO:0007669"/>
    <property type="project" value="InterPro"/>
</dbReference>
<keyword evidence="2 5" id="KW-0812">Transmembrane</keyword>
<dbReference type="PANTHER" id="PTHR43021:SF2">
    <property type="entry name" value="CATION_H+ EXCHANGER DOMAIN-CONTAINING PROTEIN"/>
    <property type="match status" value="1"/>
</dbReference>
<feature type="transmembrane region" description="Helical" evidence="5">
    <location>
        <begin position="386"/>
        <end position="410"/>
    </location>
</feature>
<sequence length="597" mass="62086">MSSILATLPILRDQPLIQDASPMLVLGVVLALGMVFGAGAKKLRLPGVTAQILAGFLAGSSAFNLLDGKAAIADLAPLSKFALAVIAVAVGSHLNLRRLRNAGARLSLLLIGELTVLPAFVFAALMLLTPLGTGEVVLGTALAGLMAATSIETSPATTLALVREARARGVMTKTLLASVALSSIACILVFELVHSGVTGASGSGAGPGAVLLSVLETLGLAILLGGGIGVALTVMTRRTTKPERLVTLSLAGVVLCSGLASRLGTSDLLACLMLGLVQANLLPAREKLIDSVLVNFQPAIFAVFFTLAGMKLDPSVLLDGGLIALVLFGARAVGKLVVADVAMRLARAPDGVRRNLGLARLPQAAIAIGLLLVAQSDPVLQPGIDLLVAVVLAVVTLNEIVGPVLTRMALVRSGESNMDRMRLIDFIHEENITTRLSAETPEEAIKELTELLVESHHLPKATLEPLLQSVLDREAQVSTVLGGGLMIPHGVLEQGDHMLGAMALSSTGLPFPSPDGNPVHCVVLLATPRGQRDRHLEVLAALARTIGGDPNFRRELFASQTPAHAYELLHSDEAEHFNYYLPVGAEGWGAPRASSPI</sequence>
<feature type="transmembrane region" description="Helical" evidence="5">
    <location>
        <begin position="209"/>
        <end position="233"/>
    </location>
</feature>
<dbReference type="Proteomes" id="UP000316921">
    <property type="component" value="Chromosome"/>
</dbReference>
<feature type="transmembrane region" description="Helical" evidence="5">
    <location>
        <begin position="47"/>
        <end position="66"/>
    </location>
</feature>
<evidence type="ECO:0000256" key="2">
    <source>
        <dbReference type="ARBA" id="ARBA00022692"/>
    </source>
</evidence>
<feature type="transmembrane region" description="Helical" evidence="5">
    <location>
        <begin position="141"/>
        <end position="162"/>
    </location>
</feature>
<dbReference type="PROSITE" id="PS51094">
    <property type="entry name" value="PTS_EIIA_TYPE_2"/>
    <property type="match status" value="1"/>
</dbReference>
<dbReference type="Pfam" id="PF00999">
    <property type="entry name" value="Na_H_Exchanger"/>
    <property type="match status" value="1"/>
</dbReference>
<dbReference type="KEGG" id="pbap:Pla133_30720"/>
<dbReference type="GO" id="GO:0016020">
    <property type="term" value="C:membrane"/>
    <property type="evidence" value="ECO:0007669"/>
    <property type="project" value="UniProtKB-SubCell"/>
</dbReference>
<evidence type="ECO:0000313" key="7">
    <source>
        <dbReference type="EMBL" id="QDU67981.1"/>
    </source>
</evidence>
<accession>A0A518BLX8</accession>
<comment type="subcellular location">
    <subcellularLocation>
        <location evidence="1">Membrane</location>
        <topology evidence="1">Multi-pass membrane protein</topology>
    </subcellularLocation>
</comment>
<dbReference type="CDD" id="cd00211">
    <property type="entry name" value="PTS_IIA_fru"/>
    <property type="match status" value="1"/>
</dbReference>
<dbReference type="Gene3D" id="1.20.1530.20">
    <property type="match status" value="1"/>
</dbReference>
<feature type="transmembrane region" description="Helical" evidence="5">
    <location>
        <begin position="322"/>
        <end position="343"/>
    </location>
</feature>
<dbReference type="GO" id="GO:0015297">
    <property type="term" value="F:antiporter activity"/>
    <property type="evidence" value="ECO:0007669"/>
    <property type="project" value="InterPro"/>
</dbReference>
<organism evidence="7 8">
    <name type="scientific">Engelhardtia mirabilis</name>
    <dbReference type="NCBI Taxonomy" id="2528011"/>
    <lineage>
        <taxon>Bacteria</taxon>
        <taxon>Pseudomonadati</taxon>
        <taxon>Planctomycetota</taxon>
        <taxon>Planctomycetia</taxon>
        <taxon>Planctomycetia incertae sedis</taxon>
        <taxon>Engelhardtia</taxon>
    </lineage>
</organism>
<protein>
    <submittedName>
        <fullName evidence="7">PTS system mannose-specific EIIBCA component</fullName>
    </submittedName>
</protein>
<evidence type="ECO:0000313" key="8">
    <source>
        <dbReference type="Proteomes" id="UP000316921"/>
    </source>
</evidence>
<dbReference type="InterPro" id="IPR038770">
    <property type="entry name" value="Na+/solute_symporter_sf"/>
</dbReference>
<dbReference type="Pfam" id="PF00359">
    <property type="entry name" value="PTS_EIIA_2"/>
    <property type="match status" value="1"/>
</dbReference>
<name>A0A518BLX8_9BACT</name>
<reference evidence="7 8" key="1">
    <citation type="submission" date="2019-02" db="EMBL/GenBank/DDBJ databases">
        <title>Deep-cultivation of Planctomycetes and their phenomic and genomic characterization uncovers novel biology.</title>
        <authorList>
            <person name="Wiegand S."/>
            <person name="Jogler M."/>
            <person name="Boedeker C."/>
            <person name="Pinto D."/>
            <person name="Vollmers J."/>
            <person name="Rivas-Marin E."/>
            <person name="Kohn T."/>
            <person name="Peeters S.H."/>
            <person name="Heuer A."/>
            <person name="Rast P."/>
            <person name="Oberbeckmann S."/>
            <person name="Bunk B."/>
            <person name="Jeske O."/>
            <person name="Meyerdierks A."/>
            <person name="Storesund J.E."/>
            <person name="Kallscheuer N."/>
            <person name="Luecker S."/>
            <person name="Lage O.M."/>
            <person name="Pohl T."/>
            <person name="Merkel B.J."/>
            <person name="Hornburger P."/>
            <person name="Mueller R.-W."/>
            <person name="Bruemmer F."/>
            <person name="Labrenz M."/>
            <person name="Spormann A.M."/>
            <person name="Op den Camp H."/>
            <person name="Overmann J."/>
            <person name="Amann R."/>
            <person name="Jetten M.S.M."/>
            <person name="Mascher T."/>
            <person name="Medema M.H."/>
            <person name="Devos D.P."/>
            <person name="Kaster A.-K."/>
            <person name="Ovreas L."/>
            <person name="Rohde M."/>
            <person name="Galperin M.Y."/>
            <person name="Jogler C."/>
        </authorList>
    </citation>
    <scope>NUCLEOTIDE SEQUENCE [LARGE SCALE GENOMIC DNA]</scope>
    <source>
        <strain evidence="7 8">Pla133</strain>
    </source>
</reference>
<dbReference type="InterPro" id="IPR016152">
    <property type="entry name" value="PTrfase/Anion_transptr"/>
</dbReference>
<gene>
    <name evidence="7" type="primary">manP_1</name>
    <name evidence="7" type="ORF">Pla133_30720</name>
</gene>
<evidence type="ECO:0000256" key="1">
    <source>
        <dbReference type="ARBA" id="ARBA00004141"/>
    </source>
</evidence>
<dbReference type="AlphaFoldDB" id="A0A518BLX8"/>
<keyword evidence="4 5" id="KW-0472">Membrane</keyword>
<feature type="transmembrane region" description="Helical" evidence="5">
    <location>
        <begin position="78"/>
        <end position="96"/>
    </location>
</feature>
<evidence type="ECO:0000259" key="6">
    <source>
        <dbReference type="PROSITE" id="PS51094"/>
    </source>
</evidence>
<feature type="transmembrane region" description="Helical" evidence="5">
    <location>
        <begin position="20"/>
        <end position="40"/>
    </location>
</feature>
<feature type="domain" description="PTS EIIA type-2" evidence="6">
    <location>
        <begin position="425"/>
        <end position="572"/>
    </location>
</feature>
<keyword evidence="3 5" id="KW-1133">Transmembrane helix</keyword>
<feature type="transmembrane region" description="Helical" evidence="5">
    <location>
        <begin position="108"/>
        <end position="129"/>
    </location>
</feature>
<dbReference type="RefSeq" id="WP_145066612.1">
    <property type="nucleotide sequence ID" value="NZ_CP036287.1"/>
</dbReference>
<proteinExistence type="predicted"/>
<dbReference type="InterPro" id="IPR002178">
    <property type="entry name" value="PTS_EIIA_type-2_dom"/>
</dbReference>
<evidence type="ECO:0000256" key="5">
    <source>
        <dbReference type="SAM" id="Phobius"/>
    </source>
</evidence>
<feature type="transmembrane region" description="Helical" evidence="5">
    <location>
        <begin position="355"/>
        <end position="374"/>
    </location>
</feature>
<dbReference type="InterPro" id="IPR006153">
    <property type="entry name" value="Cation/H_exchanger_TM"/>
</dbReference>
<dbReference type="SUPFAM" id="SSF55804">
    <property type="entry name" value="Phoshotransferase/anion transport protein"/>
    <property type="match status" value="1"/>
</dbReference>
<dbReference type="Gene3D" id="3.40.930.10">
    <property type="entry name" value="Mannitol-specific EII, Chain A"/>
    <property type="match status" value="1"/>
</dbReference>
<feature type="transmembrane region" description="Helical" evidence="5">
    <location>
        <begin position="291"/>
        <end position="310"/>
    </location>
</feature>